<feature type="signal peptide" evidence="1">
    <location>
        <begin position="1"/>
        <end position="18"/>
    </location>
</feature>
<keyword evidence="1" id="KW-0732">Signal</keyword>
<evidence type="ECO:0000313" key="2">
    <source>
        <dbReference type="EMBL" id="RXJ60003.1"/>
    </source>
</evidence>
<comment type="caution">
    <text evidence="2">The sequence shown here is derived from an EMBL/GenBank/DDBJ whole genome shotgun (WGS) entry which is preliminary data.</text>
</comment>
<keyword evidence="3" id="KW-1185">Reference proteome</keyword>
<dbReference type="Proteomes" id="UP000290657">
    <property type="component" value="Unassembled WGS sequence"/>
</dbReference>
<evidence type="ECO:0008006" key="4">
    <source>
        <dbReference type="Google" id="ProtNLM"/>
    </source>
</evidence>
<accession>A0A4Q0XSM4</accession>
<gene>
    <name evidence="2" type="ORF">CRV04_03030</name>
</gene>
<dbReference type="RefSeq" id="WP_128995261.1">
    <property type="nucleotide sequence ID" value="NZ_PDKN01000002.1"/>
</dbReference>
<dbReference type="AlphaFoldDB" id="A0A4Q0XSM4"/>
<sequence length="131" mass="15274">MKKNILVMCLFIGLNLCAEVLFWEVPNDEQAEFTTAFQTHCSIIDEKFTQSQNRSAVVVGNYHASPSDYKWHYLVRLYDLPLNELTKQGQLTHVSEFDYEGNQYVASYHVYKAAPCRKMSQKSIWIRKDSN</sequence>
<organism evidence="2 3">
    <name type="scientific">Candidatus Marinarcus aquaticus</name>
    <dbReference type="NCBI Taxonomy" id="2044504"/>
    <lineage>
        <taxon>Bacteria</taxon>
        <taxon>Pseudomonadati</taxon>
        <taxon>Campylobacterota</taxon>
        <taxon>Epsilonproteobacteria</taxon>
        <taxon>Campylobacterales</taxon>
        <taxon>Arcobacteraceae</taxon>
        <taxon>Candidatus Marinarcus</taxon>
    </lineage>
</organism>
<protein>
    <recommendedName>
        <fullName evidence="4">Lipoprotein</fullName>
    </recommendedName>
</protein>
<name>A0A4Q0XSM4_9BACT</name>
<reference evidence="2 3" key="1">
    <citation type="submission" date="2017-10" db="EMBL/GenBank/DDBJ databases">
        <title>Genomics of the genus Arcobacter.</title>
        <authorList>
            <person name="Perez-Cataluna A."/>
            <person name="Figueras M.J."/>
        </authorList>
    </citation>
    <scope>NUCLEOTIDE SEQUENCE [LARGE SCALE GENOMIC DNA]</scope>
    <source>
        <strain evidence="2 3">CECT 8987</strain>
    </source>
</reference>
<dbReference type="EMBL" id="PDKN01000002">
    <property type="protein sequence ID" value="RXJ60003.1"/>
    <property type="molecule type" value="Genomic_DNA"/>
</dbReference>
<proteinExistence type="predicted"/>
<evidence type="ECO:0000313" key="3">
    <source>
        <dbReference type="Proteomes" id="UP000290657"/>
    </source>
</evidence>
<evidence type="ECO:0000256" key="1">
    <source>
        <dbReference type="SAM" id="SignalP"/>
    </source>
</evidence>
<feature type="chain" id="PRO_5020723147" description="Lipoprotein" evidence="1">
    <location>
        <begin position="19"/>
        <end position="131"/>
    </location>
</feature>